<dbReference type="AlphaFoldDB" id="A0A9J5Z1A1"/>
<protein>
    <submittedName>
        <fullName evidence="1">Uncharacterized protein</fullName>
    </submittedName>
</protein>
<accession>A0A9J5Z1A1</accession>
<proteinExistence type="predicted"/>
<gene>
    <name evidence="1" type="ORF">H5410_027441</name>
</gene>
<evidence type="ECO:0000313" key="2">
    <source>
        <dbReference type="Proteomes" id="UP000824120"/>
    </source>
</evidence>
<dbReference type="EMBL" id="JACXVP010000005">
    <property type="protein sequence ID" value="KAG5605949.1"/>
    <property type="molecule type" value="Genomic_DNA"/>
</dbReference>
<name>A0A9J5Z1A1_SOLCO</name>
<organism evidence="1 2">
    <name type="scientific">Solanum commersonii</name>
    <name type="common">Commerson's wild potato</name>
    <name type="synonym">Commerson's nightshade</name>
    <dbReference type="NCBI Taxonomy" id="4109"/>
    <lineage>
        <taxon>Eukaryota</taxon>
        <taxon>Viridiplantae</taxon>
        <taxon>Streptophyta</taxon>
        <taxon>Embryophyta</taxon>
        <taxon>Tracheophyta</taxon>
        <taxon>Spermatophyta</taxon>
        <taxon>Magnoliopsida</taxon>
        <taxon>eudicotyledons</taxon>
        <taxon>Gunneridae</taxon>
        <taxon>Pentapetalae</taxon>
        <taxon>asterids</taxon>
        <taxon>lamiids</taxon>
        <taxon>Solanales</taxon>
        <taxon>Solanaceae</taxon>
        <taxon>Solanoideae</taxon>
        <taxon>Solaneae</taxon>
        <taxon>Solanum</taxon>
    </lineage>
</organism>
<reference evidence="1 2" key="1">
    <citation type="submission" date="2020-09" db="EMBL/GenBank/DDBJ databases">
        <title>De no assembly of potato wild relative species, Solanum commersonii.</title>
        <authorList>
            <person name="Cho K."/>
        </authorList>
    </citation>
    <scope>NUCLEOTIDE SEQUENCE [LARGE SCALE GENOMIC DNA]</scope>
    <source>
        <strain evidence="1">LZ3.2</strain>
        <tissue evidence="1">Leaf</tissue>
    </source>
</reference>
<keyword evidence="2" id="KW-1185">Reference proteome</keyword>
<dbReference type="OrthoDB" id="1315651at2759"/>
<sequence length="156" mass="17555">MESLYNPWATVEFIKESKERSATKSVPLSISLLTGGCDNTVIITKPDRDTARSELIQMARTHGKIHLIHAPHKELARYALSPLKLLSIPKDEAIYFMLKLYVSQGTPIINGLFVPVKGTLSFNRSTHMLNSCFMRSSIFREHRVVFPEIAVSSLPN</sequence>
<evidence type="ECO:0000313" key="1">
    <source>
        <dbReference type="EMBL" id="KAG5605949.1"/>
    </source>
</evidence>
<comment type="caution">
    <text evidence="1">The sequence shown here is derived from an EMBL/GenBank/DDBJ whole genome shotgun (WGS) entry which is preliminary data.</text>
</comment>
<dbReference type="Proteomes" id="UP000824120">
    <property type="component" value="Chromosome 5"/>
</dbReference>